<feature type="compositionally biased region" description="Basic and acidic residues" evidence="1">
    <location>
        <begin position="1425"/>
        <end position="1438"/>
    </location>
</feature>
<dbReference type="PANTHER" id="PTHR14625:SF3">
    <property type="entry name" value="MICROCEPHALIN"/>
    <property type="match status" value="1"/>
</dbReference>
<feature type="region of interest" description="Disordered" evidence="1">
    <location>
        <begin position="850"/>
        <end position="1003"/>
    </location>
</feature>
<feature type="compositionally biased region" description="Pro residues" evidence="1">
    <location>
        <begin position="815"/>
        <end position="826"/>
    </location>
</feature>
<evidence type="ECO:0000313" key="3">
    <source>
        <dbReference type="EMBL" id="KAJ5108036.1"/>
    </source>
</evidence>
<reference evidence="3" key="2">
    <citation type="journal article" date="2023" name="IMA Fungus">
        <title>Comparative genomic study of the Penicillium genus elucidates a diverse pangenome and 15 lateral gene transfer events.</title>
        <authorList>
            <person name="Petersen C."/>
            <person name="Sorensen T."/>
            <person name="Nielsen M.R."/>
            <person name="Sondergaard T.E."/>
            <person name="Sorensen J.L."/>
            <person name="Fitzpatrick D.A."/>
            <person name="Frisvad J.C."/>
            <person name="Nielsen K.L."/>
        </authorList>
    </citation>
    <scope>NUCLEOTIDE SEQUENCE</scope>
    <source>
        <strain evidence="3">IBT 30069</strain>
    </source>
</reference>
<feature type="region of interest" description="Disordered" evidence="1">
    <location>
        <begin position="1015"/>
        <end position="1054"/>
    </location>
</feature>
<feature type="region of interest" description="Disordered" evidence="1">
    <location>
        <begin position="310"/>
        <end position="385"/>
    </location>
</feature>
<feature type="compositionally biased region" description="Polar residues" evidence="1">
    <location>
        <begin position="651"/>
        <end position="660"/>
    </location>
</feature>
<feature type="region of interest" description="Disordered" evidence="1">
    <location>
        <begin position="650"/>
        <end position="685"/>
    </location>
</feature>
<feature type="region of interest" description="Disordered" evidence="1">
    <location>
        <begin position="723"/>
        <end position="834"/>
    </location>
</feature>
<feature type="compositionally biased region" description="Polar residues" evidence="1">
    <location>
        <begin position="458"/>
        <end position="469"/>
    </location>
</feature>
<reference evidence="3" key="1">
    <citation type="submission" date="2022-11" db="EMBL/GenBank/DDBJ databases">
        <authorList>
            <person name="Petersen C."/>
        </authorList>
    </citation>
    <scope>NUCLEOTIDE SEQUENCE</scope>
    <source>
        <strain evidence="3">IBT 30069</strain>
    </source>
</reference>
<feature type="compositionally biased region" description="Acidic residues" evidence="1">
    <location>
        <begin position="740"/>
        <end position="749"/>
    </location>
</feature>
<feature type="compositionally biased region" description="Low complexity" evidence="1">
    <location>
        <begin position="26"/>
        <end position="37"/>
    </location>
</feature>
<dbReference type="CDD" id="cd17716">
    <property type="entry name" value="BRCT_microcephalin_rpt1"/>
    <property type="match status" value="1"/>
</dbReference>
<evidence type="ECO:0000259" key="2">
    <source>
        <dbReference type="PROSITE" id="PS50172"/>
    </source>
</evidence>
<feature type="region of interest" description="Disordered" evidence="1">
    <location>
        <begin position="1398"/>
        <end position="1454"/>
    </location>
</feature>
<proteinExistence type="predicted"/>
<feature type="region of interest" description="Disordered" evidence="1">
    <location>
        <begin position="1074"/>
        <end position="1104"/>
    </location>
</feature>
<dbReference type="InterPro" id="IPR017956">
    <property type="entry name" value="AT_hook_DNA-bd_motif"/>
</dbReference>
<feature type="compositionally biased region" description="Low complexity" evidence="1">
    <location>
        <begin position="1350"/>
        <end position="1371"/>
    </location>
</feature>
<feature type="compositionally biased region" description="Low complexity" evidence="1">
    <location>
        <begin position="1088"/>
        <end position="1099"/>
    </location>
</feature>
<dbReference type="SMART" id="SM00384">
    <property type="entry name" value="AT_hook"/>
    <property type="match status" value="3"/>
</dbReference>
<dbReference type="PROSITE" id="PS50172">
    <property type="entry name" value="BRCT"/>
    <property type="match status" value="1"/>
</dbReference>
<feature type="region of interest" description="Disordered" evidence="1">
    <location>
        <begin position="423"/>
        <end position="475"/>
    </location>
</feature>
<organism evidence="3 4">
    <name type="scientific">Penicillium angulare</name>
    <dbReference type="NCBI Taxonomy" id="116970"/>
    <lineage>
        <taxon>Eukaryota</taxon>
        <taxon>Fungi</taxon>
        <taxon>Dikarya</taxon>
        <taxon>Ascomycota</taxon>
        <taxon>Pezizomycotina</taxon>
        <taxon>Eurotiomycetes</taxon>
        <taxon>Eurotiomycetidae</taxon>
        <taxon>Eurotiales</taxon>
        <taxon>Aspergillaceae</taxon>
        <taxon>Penicillium</taxon>
    </lineage>
</organism>
<dbReference type="Proteomes" id="UP001149165">
    <property type="component" value="Unassembled WGS sequence"/>
</dbReference>
<feature type="region of interest" description="Disordered" evidence="1">
    <location>
        <begin position="1"/>
        <end position="293"/>
    </location>
</feature>
<sequence>MARAAVLPSSPAKRGPRAASRTTLNKSTKAASTASSAAKKRAPVKSSSINAHDDLDSDTDDELGMMMTEQPNTAARPRGRPAGRVKTKPPVPRRTITKSTPAPAPEESHDEMTSNQEEPEPLKKRVGRPKKNTTAEPAAPKPRGRPKADATKKTPAPRKNTRAATQDNTSDQSDGPKHIAIATNSTTMRSNLLRGPAKKKTVTFQEMDGESEDEEEQLEAPAAGRRKAATKSSDPAKSGLGGAPVRKAATTTGRGRKPTPAKKSATKPLSPKKAKQIAKTLSAYASSDGEEDELTAAKYDIKSPVKLVVHSPAKQQSEAPTLSSPVRKINFTPKKASSLVDENGEPKLPTPKHGSTTGLSSPVRRINFTPNKSQHTVTDNGHLALPPGKAIDFSDSVFMSSPARRPEAPSPFKFSFRESANCGPLFPSEMNGAHALQPSHGPSSPLKMSPKKGRLGASFSQSPSKTETPSIAARASLIQSPAKRIASPFKSSLFSAKSSVNESTTPNDDNSSHASSLSSMIRRLSSHQEEEENQPVDEDLEMVEEVARDIFGIELQSDSKSPSQSPSPQQIPEVAAEPEVQLQEAPLESLPAMTEEEAEDADIDQKIEDLQEEIRREPEDFGTICFNTMEDLQRPFENLDAQNDIELDMTLSDSESVNQVDESDYDEPNEDLAMESVEPDEPLDELELAPSSPAQETEVFSMPRTPISESPLDLALFEECAFEEPGTPTPARMRNSLQSFEEELDDENPSETGSVVHRPYEQQEAETDSYDVNEMVNNDSHSPIASDTEITIMSQAHLPYDIENGEESSSEALGPAPPTAPTPPVEEPTEFIQESVKSHNCLFDINNTEERMDMPSSPMDVTQSDIPTPVLPSCSGTPSTRSRRGSRFNLDAGFTPLASKFGRWETNTPSQSRPSRPRRRGVFSLVGPLERSAETHIPDEGDVSYPDLSRSSRSSFANTPRLFSELPLQPRSDDTSMTPPSPSKSPSARDGDNMFSSPSRSDIFEDLEPVVPLHLRPRESLSSQSIGKKKTPASTEEDKENLPGPAPLPATPMKALPDHLRTVHTVSKVPLKGEGEISPLKMPRKRGLSLSSTSPTRSSPRIRKSVFLPRMDSAPALAPPEQVQVTQTPSPKRHCSVARRASSRMSSLPAPKSPSVVSSPGKTPRRNPSPKKQALRGAVVYVDVHTTEGEDASGIFIELLQQMGARCFKSWSWNPRASMSPVDGVDPSQTIGKVGITHVVYKDGGLRTLEKVKHAGGLVKCVGVGWVLDCERENKWLDESPYVIDSGFVPRGGAKRRKSMEPRALSNINGTLKHVAEPSTPSASGRRCGADNRAMEGFRKITPPTPRGASPSTPTQQSSGGQYQGPQTPGYNFSNLDAIGMSPATPYFLSNRTQLVQQSCPPKQSGRGLFPVQAPTLSFEEDDQENRRQQRARMEAARRKSHFHKPVVASPLAR</sequence>
<feature type="compositionally biased region" description="Polar residues" evidence="1">
    <location>
        <begin position="162"/>
        <end position="173"/>
    </location>
</feature>
<dbReference type="OrthoDB" id="2384350at2759"/>
<dbReference type="GO" id="GO:0003677">
    <property type="term" value="F:DNA binding"/>
    <property type="evidence" value="ECO:0007669"/>
    <property type="project" value="InterPro"/>
</dbReference>
<dbReference type="InterPro" id="IPR022047">
    <property type="entry name" value="Microcephalin-like"/>
</dbReference>
<feature type="compositionally biased region" description="Polar residues" evidence="1">
    <location>
        <begin position="494"/>
        <end position="509"/>
    </location>
</feature>
<dbReference type="Gene3D" id="3.40.50.10190">
    <property type="entry name" value="BRCT domain"/>
    <property type="match status" value="1"/>
</dbReference>
<feature type="compositionally biased region" description="Acidic residues" evidence="1">
    <location>
        <begin position="529"/>
        <end position="544"/>
    </location>
</feature>
<dbReference type="EMBL" id="JAPQKH010000003">
    <property type="protein sequence ID" value="KAJ5108036.1"/>
    <property type="molecule type" value="Genomic_DNA"/>
</dbReference>
<feature type="compositionally biased region" description="Low complexity" evidence="1">
    <location>
        <begin position="556"/>
        <end position="572"/>
    </location>
</feature>
<protein>
    <recommendedName>
        <fullName evidence="2">BRCT domain-containing protein</fullName>
    </recommendedName>
</protein>
<dbReference type="SUPFAM" id="SSF52113">
    <property type="entry name" value="BRCT domain"/>
    <property type="match status" value="1"/>
</dbReference>
<feature type="region of interest" description="Disordered" evidence="1">
    <location>
        <begin position="494"/>
        <end position="605"/>
    </location>
</feature>
<feature type="region of interest" description="Disordered" evidence="1">
    <location>
        <begin position="1337"/>
        <end position="1377"/>
    </location>
</feature>
<feature type="compositionally biased region" description="Low complexity" evidence="1">
    <location>
        <begin position="512"/>
        <end position="523"/>
    </location>
</feature>
<dbReference type="PANTHER" id="PTHR14625">
    <property type="entry name" value="MICROCEPHALIN"/>
    <property type="match status" value="1"/>
</dbReference>
<dbReference type="InterPro" id="IPR036420">
    <property type="entry name" value="BRCT_dom_sf"/>
</dbReference>
<feature type="compositionally biased region" description="Basic residues" evidence="1">
    <location>
        <begin position="77"/>
        <end position="87"/>
    </location>
</feature>
<gene>
    <name evidence="3" type="ORF">N7456_004711</name>
</gene>
<feature type="compositionally biased region" description="Low complexity" evidence="1">
    <location>
        <begin position="1138"/>
        <end position="1160"/>
    </location>
</feature>
<feature type="compositionally biased region" description="Polar residues" evidence="1">
    <location>
        <begin position="368"/>
        <end position="379"/>
    </location>
</feature>
<dbReference type="GO" id="GO:0000278">
    <property type="term" value="P:mitotic cell cycle"/>
    <property type="evidence" value="ECO:0007669"/>
    <property type="project" value="TreeGrafter"/>
</dbReference>
<keyword evidence="4" id="KW-1185">Reference proteome</keyword>
<accession>A0A9W9FX65</accession>
<comment type="caution">
    <text evidence="3">The sequence shown here is derived from an EMBL/GenBank/DDBJ whole genome shotgun (WGS) entry which is preliminary data.</text>
</comment>
<feature type="domain" description="BRCT" evidence="2">
    <location>
        <begin position="1170"/>
        <end position="1284"/>
    </location>
</feature>
<dbReference type="InterPro" id="IPR001357">
    <property type="entry name" value="BRCT_dom"/>
</dbReference>
<evidence type="ECO:0000313" key="4">
    <source>
        <dbReference type="Proteomes" id="UP001149165"/>
    </source>
</evidence>
<feature type="region of interest" description="Disordered" evidence="1">
    <location>
        <begin position="1118"/>
        <end position="1174"/>
    </location>
</feature>
<feature type="compositionally biased region" description="Acidic residues" evidence="1">
    <location>
        <begin position="661"/>
        <end position="685"/>
    </location>
</feature>
<evidence type="ECO:0000256" key="1">
    <source>
        <dbReference type="SAM" id="MobiDB-lite"/>
    </source>
</evidence>
<feature type="compositionally biased region" description="Acidic residues" evidence="1">
    <location>
        <begin position="207"/>
        <end position="218"/>
    </location>
</feature>
<feature type="compositionally biased region" description="Polar residues" evidence="1">
    <location>
        <begin position="775"/>
        <end position="794"/>
    </location>
</feature>
<feature type="compositionally biased region" description="Polar residues" evidence="1">
    <location>
        <begin position="313"/>
        <end position="324"/>
    </location>
</feature>
<name>A0A9W9FX65_9EURO</name>